<sequence length="102" mass="10648">MHELRPGAEITFVGPIDEFPLRKGTFVDPDEVVASVPDGGVLYVCGPNGLRTAVRSAWERAAKPPAGLRFETFGTGGSVPATPFRGCACVSRVAGASLTIDC</sequence>
<dbReference type="EMBL" id="JARAWJ010000102">
    <property type="protein sequence ID" value="MDX3044679.1"/>
    <property type="molecule type" value="Genomic_DNA"/>
</dbReference>
<comment type="caution">
    <text evidence="1">The sequence shown here is derived from an EMBL/GenBank/DDBJ whole genome shotgun (WGS) entry which is preliminary data.</text>
</comment>
<dbReference type="Proteomes" id="UP001282474">
    <property type="component" value="Unassembled WGS sequence"/>
</dbReference>
<dbReference type="RefSeq" id="WP_193382207.1">
    <property type="nucleotide sequence ID" value="NZ_JABXWF010000058.1"/>
</dbReference>
<name>A0ABU4N4Q0_9ACTN</name>
<evidence type="ECO:0000313" key="2">
    <source>
        <dbReference type="Proteomes" id="UP001282474"/>
    </source>
</evidence>
<organism evidence="1 2">
    <name type="scientific">Streptomyces caniscabiei</name>
    <dbReference type="NCBI Taxonomy" id="2746961"/>
    <lineage>
        <taxon>Bacteria</taxon>
        <taxon>Bacillati</taxon>
        <taxon>Actinomycetota</taxon>
        <taxon>Actinomycetes</taxon>
        <taxon>Kitasatosporales</taxon>
        <taxon>Streptomycetaceae</taxon>
        <taxon>Streptomyces</taxon>
    </lineage>
</organism>
<dbReference type="SUPFAM" id="SSF52343">
    <property type="entry name" value="Ferredoxin reductase-like, C-terminal NADP-linked domain"/>
    <property type="match status" value="1"/>
</dbReference>
<evidence type="ECO:0000313" key="1">
    <source>
        <dbReference type="EMBL" id="MDX3044679.1"/>
    </source>
</evidence>
<proteinExistence type="predicted"/>
<gene>
    <name evidence="1" type="ORF">PV383_47135</name>
</gene>
<accession>A0ABU4N4Q0</accession>
<keyword evidence="2" id="KW-1185">Reference proteome</keyword>
<protein>
    <submittedName>
        <fullName evidence="1">Uncharacterized protein</fullName>
    </submittedName>
</protein>
<dbReference type="InterPro" id="IPR039261">
    <property type="entry name" value="FNR_nucleotide-bd"/>
</dbReference>
<reference evidence="1 2" key="1">
    <citation type="journal article" date="2023" name="Microb. Genom.">
        <title>Mesoterricola silvestris gen. nov., sp. nov., Mesoterricola sediminis sp. nov., Geothrix oryzae sp. nov., Geothrix edaphica sp. nov., Geothrix rubra sp. nov., and Geothrix limicola sp. nov., six novel members of Acidobacteriota isolated from soils.</title>
        <authorList>
            <person name="Weisberg A.J."/>
            <person name="Pearce E."/>
            <person name="Kramer C.G."/>
            <person name="Chang J.H."/>
            <person name="Clarke C.R."/>
        </authorList>
    </citation>
    <scope>NUCLEOTIDE SEQUENCE [LARGE SCALE GENOMIC DNA]</scope>
    <source>
        <strain evidence="1 2">NE20-4-1</strain>
    </source>
</reference>